<feature type="transmembrane region" description="Helical" evidence="6">
    <location>
        <begin position="78"/>
        <end position="99"/>
    </location>
</feature>
<comment type="subcellular location">
    <subcellularLocation>
        <location evidence="1">Membrane</location>
        <topology evidence="1">Multi-pass membrane protein</topology>
    </subcellularLocation>
</comment>
<keyword evidence="4 6" id="KW-1133">Transmembrane helix</keyword>
<dbReference type="InterPro" id="IPR038330">
    <property type="entry name" value="TspO/MBR-related_sf"/>
</dbReference>
<evidence type="ECO:0000256" key="1">
    <source>
        <dbReference type="ARBA" id="ARBA00004141"/>
    </source>
</evidence>
<dbReference type="EMBL" id="JACHHZ010000003">
    <property type="protein sequence ID" value="MBB6093545.1"/>
    <property type="molecule type" value="Genomic_DNA"/>
</dbReference>
<evidence type="ECO:0000313" key="8">
    <source>
        <dbReference type="Proteomes" id="UP000588068"/>
    </source>
</evidence>
<protein>
    <submittedName>
        <fullName evidence="7">Tryptophan-rich sensory protein</fullName>
    </submittedName>
</protein>
<dbReference type="Gene3D" id="1.20.1260.100">
    <property type="entry name" value="TspO/MBR protein"/>
    <property type="match status" value="1"/>
</dbReference>
<feature type="transmembrane region" description="Helical" evidence="6">
    <location>
        <begin position="131"/>
        <end position="154"/>
    </location>
</feature>
<name>A0A841HNM5_9GAMM</name>
<organism evidence="7 8">
    <name type="scientific">Povalibacter uvarum</name>
    <dbReference type="NCBI Taxonomy" id="732238"/>
    <lineage>
        <taxon>Bacteria</taxon>
        <taxon>Pseudomonadati</taxon>
        <taxon>Pseudomonadota</taxon>
        <taxon>Gammaproteobacteria</taxon>
        <taxon>Steroidobacterales</taxon>
        <taxon>Steroidobacteraceae</taxon>
        <taxon>Povalibacter</taxon>
    </lineage>
</organism>
<gene>
    <name evidence="7" type="ORF">HNQ60_002426</name>
</gene>
<evidence type="ECO:0000256" key="3">
    <source>
        <dbReference type="ARBA" id="ARBA00022692"/>
    </source>
</evidence>
<dbReference type="InterPro" id="IPR004307">
    <property type="entry name" value="TspO_MBR"/>
</dbReference>
<keyword evidence="5 6" id="KW-0472">Membrane</keyword>
<feature type="transmembrane region" description="Helical" evidence="6">
    <location>
        <begin position="51"/>
        <end position="71"/>
    </location>
</feature>
<proteinExistence type="inferred from homology"/>
<keyword evidence="3 6" id="KW-0812">Transmembrane</keyword>
<dbReference type="RefSeq" id="WP_184332062.1">
    <property type="nucleotide sequence ID" value="NZ_JACHHZ010000003.1"/>
</dbReference>
<evidence type="ECO:0000256" key="2">
    <source>
        <dbReference type="ARBA" id="ARBA00007524"/>
    </source>
</evidence>
<comment type="similarity">
    <text evidence="2">Belongs to the TspO/BZRP family.</text>
</comment>
<comment type="caution">
    <text evidence="7">The sequence shown here is derived from an EMBL/GenBank/DDBJ whole genome shotgun (WGS) entry which is preliminary data.</text>
</comment>
<dbReference type="AlphaFoldDB" id="A0A841HNM5"/>
<evidence type="ECO:0000256" key="5">
    <source>
        <dbReference type="ARBA" id="ARBA00023136"/>
    </source>
</evidence>
<evidence type="ECO:0000313" key="7">
    <source>
        <dbReference type="EMBL" id="MBB6093545.1"/>
    </source>
</evidence>
<dbReference type="GO" id="GO:0033013">
    <property type="term" value="P:tetrapyrrole metabolic process"/>
    <property type="evidence" value="ECO:0007669"/>
    <property type="project" value="UniProtKB-ARBA"/>
</dbReference>
<evidence type="ECO:0000256" key="4">
    <source>
        <dbReference type="ARBA" id="ARBA00022989"/>
    </source>
</evidence>
<dbReference type="FunFam" id="1.20.1260.100:FF:000001">
    <property type="entry name" value="translocator protein 2"/>
    <property type="match status" value="1"/>
</dbReference>
<sequence length="158" mass="17779">MSSIALKRSRLPSLLVFIVLVAVAASTGALFEPGSWYAHLEKPSWNPPNEVFGPVWTVLYVLIAIAGWLVWRASGRMALAVQFWFAQLLLNWMWSFLFFGVHRPGLALVDIALLLATIFAFIVTARRYSTVASWLFVPYAAWVGFATALNFMIWRLNG</sequence>
<evidence type="ECO:0000256" key="6">
    <source>
        <dbReference type="SAM" id="Phobius"/>
    </source>
</evidence>
<feature type="transmembrane region" description="Helical" evidence="6">
    <location>
        <begin position="105"/>
        <end position="124"/>
    </location>
</feature>
<dbReference type="PANTHER" id="PTHR10057:SF0">
    <property type="entry name" value="TRANSLOCATOR PROTEIN"/>
    <property type="match status" value="1"/>
</dbReference>
<dbReference type="PANTHER" id="PTHR10057">
    <property type="entry name" value="PERIPHERAL-TYPE BENZODIAZEPINE RECEPTOR"/>
    <property type="match status" value="1"/>
</dbReference>
<accession>A0A841HNM5</accession>
<dbReference type="PIRSF" id="PIRSF005859">
    <property type="entry name" value="PBR"/>
    <property type="match status" value="1"/>
</dbReference>
<dbReference type="Proteomes" id="UP000588068">
    <property type="component" value="Unassembled WGS sequence"/>
</dbReference>
<keyword evidence="8" id="KW-1185">Reference proteome</keyword>
<dbReference type="CDD" id="cd15904">
    <property type="entry name" value="TSPO_MBR"/>
    <property type="match status" value="1"/>
</dbReference>
<reference evidence="7 8" key="1">
    <citation type="submission" date="2020-08" db="EMBL/GenBank/DDBJ databases">
        <title>Genomic Encyclopedia of Type Strains, Phase IV (KMG-IV): sequencing the most valuable type-strain genomes for metagenomic binning, comparative biology and taxonomic classification.</title>
        <authorList>
            <person name="Goeker M."/>
        </authorList>
    </citation>
    <scope>NUCLEOTIDE SEQUENCE [LARGE SCALE GENOMIC DNA]</scope>
    <source>
        <strain evidence="7 8">DSM 26723</strain>
    </source>
</reference>
<dbReference type="Pfam" id="PF03073">
    <property type="entry name" value="TspO_MBR"/>
    <property type="match status" value="1"/>
</dbReference>
<feature type="transmembrane region" description="Helical" evidence="6">
    <location>
        <begin position="12"/>
        <end position="31"/>
    </location>
</feature>
<dbReference type="GO" id="GO:0016020">
    <property type="term" value="C:membrane"/>
    <property type="evidence" value="ECO:0007669"/>
    <property type="project" value="UniProtKB-SubCell"/>
</dbReference>